<dbReference type="Pfam" id="PF01757">
    <property type="entry name" value="Acyl_transf_3"/>
    <property type="match status" value="1"/>
</dbReference>
<proteinExistence type="predicted"/>
<evidence type="ECO:0000313" key="3">
    <source>
        <dbReference type="EMBL" id="EPB78161.1"/>
    </source>
</evidence>
<keyword evidence="1" id="KW-0472">Membrane</keyword>
<dbReference type="PANTHER" id="PTHR23028">
    <property type="entry name" value="ACETYLTRANSFERASE"/>
    <property type="match status" value="1"/>
</dbReference>
<dbReference type="AlphaFoldDB" id="A0A0D6M6V5"/>
<keyword evidence="3" id="KW-0808">Transferase</keyword>
<dbReference type="GO" id="GO:0016020">
    <property type="term" value="C:membrane"/>
    <property type="evidence" value="ECO:0007669"/>
    <property type="project" value="TreeGrafter"/>
</dbReference>
<dbReference type="GO" id="GO:0016747">
    <property type="term" value="F:acyltransferase activity, transferring groups other than amino-acyl groups"/>
    <property type="evidence" value="ECO:0007669"/>
    <property type="project" value="InterPro"/>
</dbReference>
<protein>
    <submittedName>
        <fullName evidence="3">Acyltransferase</fullName>
    </submittedName>
</protein>
<sequence>MSEKRPDIQGIRGWAIILVLLFHFYPEYFPNGYLGVDMFFVISGFLVAMILRRNDELDVRSIRMFYYRRVKRIFPPYYLVIICSLTALFLLFPLSYRSTNLDSSRGAITLTSNIKTVMDDTQKYEKMLEKAEDLFVHMWSLCLEMQWYLLAPILFLIQRCAGAFEKTFFAGELLKFR</sequence>
<gene>
    <name evidence="3" type="ORF">ANCCEY_02708</name>
</gene>
<dbReference type="PANTHER" id="PTHR23028:SF115">
    <property type="entry name" value="ACYL_TRANSF_3 DOMAIN-CONTAINING PROTEIN-RELATED"/>
    <property type="match status" value="1"/>
</dbReference>
<dbReference type="InterPro" id="IPR050879">
    <property type="entry name" value="Acyltransferase_3"/>
</dbReference>
<keyword evidence="3" id="KW-0012">Acyltransferase</keyword>
<feature type="transmembrane region" description="Helical" evidence="1">
    <location>
        <begin position="73"/>
        <end position="96"/>
    </location>
</feature>
<keyword evidence="1" id="KW-1133">Transmembrane helix</keyword>
<accession>A0A0D6M6V5</accession>
<dbReference type="EMBL" id="KE124818">
    <property type="protein sequence ID" value="EPB78161.1"/>
    <property type="molecule type" value="Genomic_DNA"/>
</dbReference>
<dbReference type="InterPro" id="IPR002656">
    <property type="entry name" value="Acyl_transf_3_dom"/>
</dbReference>
<keyword evidence="1" id="KW-0812">Transmembrane</keyword>
<feature type="domain" description="Acyltransferase 3" evidence="2">
    <location>
        <begin position="7"/>
        <end position="157"/>
    </location>
</feature>
<dbReference type="GO" id="GO:0000271">
    <property type="term" value="P:polysaccharide biosynthetic process"/>
    <property type="evidence" value="ECO:0007669"/>
    <property type="project" value="TreeGrafter"/>
</dbReference>
<dbReference type="Proteomes" id="UP000054495">
    <property type="component" value="Unassembled WGS sequence"/>
</dbReference>
<feature type="transmembrane region" description="Helical" evidence="1">
    <location>
        <begin position="134"/>
        <end position="157"/>
    </location>
</feature>
<feature type="transmembrane region" description="Helical" evidence="1">
    <location>
        <begin position="32"/>
        <end position="52"/>
    </location>
</feature>
<evidence type="ECO:0000313" key="4">
    <source>
        <dbReference type="Proteomes" id="UP000054495"/>
    </source>
</evidence>
<evidence type="ECO:0000259" key="2">
    <source>
        <dbReference type="Pfam" id="PF01757"/>
    </source>
</evidence>
<keyword evidence="4" id="KW-1185">Reference proteome</keyword>
<organism evidence="3 4">
    <name type="scientific">Ancylostoma ceylanicum</name>
    <dbReference type="NCBI Taxonomy" id="53326"/>
    <lineage>
        <taxon>Eukaryota</taxon>
        <taxon>Metazoa</taxon>
        <taxon>Ecdysozoa</taxon>
        <taxon>Nematoda</taxon>
        <taxon>Chromadorea</taxon>
        <taxon>Rhabditida</taxon>
        <taxon>Rhabditina</taxon>
        <taxon>Rhabditomorpha</taxon>
        <taxon>Strongyloidea</taxon>
        <taxon>Ancylostomatidae</taxon>
        <taxon>Ancylostomatinae</taxon>
        <taxon>Ancylostoma</taxon>
    </lineage>
</organism>
<name>A0A0D6M6V5_9BILA</name>
<feature type="transmembrane region" description="Helical" evidence="1">
    <location>
        <begin position="9"/>
        <end position="26"/>
    </location>
</feature>
<reference evidence="3 4" key="1">
    <citation type="submission" date="2013-05" db="EMBL/GenBank/DDBJ databases">
        <title>Draft genome of the parasitic nematode Anyclostoma ceylanicum.</title>
        <authorList>
            <person name="Mitreva M."/>
        </authorList>
    </citation>
    <scope>NUCLEOTIDE SEQUENCE [LARGE SCALE GENOMIC DNA]</scope>
</reference>
<evidence type="ECO:0000256" key="1">
    <source>
        <dbReference type="SAM" id="Phobius"/>
    </source>
</evidence>